<dbReference type="GO" id="GO:0070401">
    <property type="term" value="F:NADP+ binding"/>
    <property type="evidence" value="ECO:0007669"/>
    <property type="project" value="UniProtKB-UniRule"/>
</dbReference>
<gene>
    <name evidence="5" type="primary">fcl</name>
    <name evidence="7" type="ORF">AUC71_02025</name>
</gene>
<dbReference type="InterPro" id="IPR036291">
    <property type="entry name" value="NAD(P)-bd_dom_sf"/>
</dbReference>
<feature type="site" description="Important for catalytic activity" evidence="5">
    <location>
        <position position="112"/>
    </location>
</feature>
<feature type="binding site" evidence="5">
    <location>
        <position position="145"/>
    </location>
    <ligand>
        <name>NADP(+)</name>
        <dbReference type="ChEBI" id="CHEBI:58349"/>
    </ligand>
</feature>
<dbReference type="InterPro" id="IPR001509">
    <property type="entry name" value="Epimerase_deHydtase"/>
</dbReference>
<keyword evidence="5" id="KW-0511">Multifunctional enzyme</keyword>
<dbReference type="EMBL" id="LPWD01000368">
    <property type="protein sequence ID" value="ODS02230.1"/>
    <property type="molecule type" value="Genomic_DNA"/>
</dbReference>
<feature type="binding site" evidence="5">
    <location>
        <position position="274"/>
    </location>
    <ligand>
        <name>substrate</name>
    </ligand>
</feature>
<dbReference type="GO" id="GO:0016853">
    <property type="term" value="F:isomerase activity"/>
    <property type="evidence" value="ECO:0007669"/>
    <property type="project" value="UniProtKB-KW"/>
</dbReference>
<dbReference type="PANTHER" id="PTHR43238">
    <property type="entry name" value="GDP-L-FUCOSE SYNTHASE"/>
    <property type="match status" value="1"/>
</dbReference>
<comment type="function">
    <text evidence="5">Catalyzes the two-step NADP-dependent conversion of GDP-4-dehydro-6-deoxy-D-mannose to GDP-fucose, involving an epimerase and a reductase reaction.</text>
</comment>
<name>A0A1E3W908_9HYPH</name>
<dbReference type="HAMAP" id="MF_00956">
    <property type="entry name" value="GDP_fucose_synth"/>
    <property type="match status" value="1"/>
</dbReference>
<feature type="active site" description="Proton donor/acceptor" evidence="5">
    <location>
        <position position="141"/>
    </location>
</feature>
<dbReference type="SUPFAM" id="SSF51735">
    <property type="entry name" value="NAD(P)-binding Rossmann-fold domains"/>
    <property type="match status" value="1"/>
</dbReference>
<evidence type="ECO:0000256" key="1">
    <source>
        <dbReference type="ARBA" id="ARBA00005959"/>
    </source>
</evidence>
<dbReference type="Proteomes" id="UP000095042">
    <property type="component" value="Unassembled WGS sequence"/>
</dbReference>
<reference evidence="7 8" key="1">
    <citation type="journal article" date="2016" name="Environ. Microbiol.">
        <title>New Methyloceanibacter diversity from North Sea sediments includes methanotroph containing solely the soluble methane monooxygenase.</title>
        <authorList>
            <person name="Vekeman B."/>
            <person name="Kerckhof F.M."/>
            <person name="Cremers G."/>
            <person name="de Vos P."/>
            <person name="Vandamme P."/>
            <person name="Boon N."/>
            <person name="Op den Camp H.J."/>
            <person name="Heylen K."/>
        </authorList>
    </citation>
    <scope>NUCLEOTIDE SEQUENCE [LARGE SCALE GENOMIC DNA]</scope>
    <source>
        <strain evidence="7 8">R-67177</strain>
    </source>
</reference>
<dbReference type="Gene3D" id="3.90.25.10">
    <property type="entry name" value="UDP-galactose 4-epimerase, domain 1"/>
    <property type="match status" value="1"/>
</dbReference>
<feature type="domain" description="NAD-dependent epimerase/dehydratase" evidence="6">
    <location>
        <begin position="12"/>
        <end position="242"/>
    </location>
</feature>
<keyword evidence="8" id="KW-1185">Reference proteome</keyword>
<comment type="similarity">
    <text evidence="1 5">Belongs to the NAD(P)-dependent epimerase/dehydratase family. Fucose synthase subfamily.</text>
</comment>
<dbReference type="AlphaFoldDB" id="A0A1E3W908"/>
<dbReference type="PANTHER" id="PTHR43238:SF1">
    <property type="entry name" value="GDP-L-FUCOSE SYNTHASE"/>
    <property type="match status" value="1"/>
</dbReference>
<proteinExistence type="inferred from homology"/>
<dbReference type="GO" id="GO:0050577">
    <property type="term" value="F:GDP-L-fucose synthase activity"/>
    <property type="evidence" value="ECO:0007669"/>
    <property type="project" value="UniProtKB-UniRule"/>
</dbReference>
<comment type="pathway">
    <text evidence="5">Nucleotide-sugar biosynthesis; GDP-L-fucose biosynthesis via de novo pathway; GDP-L-fucose from GDP-alpha-D-mannose: step 2/2.</text>
</comment>
<dbReference type="GO" id="GO:0042351">
    <property type="term" value="P:'de novo' GDP-L-fucose biosynthetic process"/>
    <property type="evidence" value="ECO:0007669"/>
    <property type="project" value="UniProtKB-UniRule"/>
</dbReference>
<protein>
    <recommendedName>
        <fullName evidence="5">GDP-L-fucose synthase</fullName>
        <ecNumber evidence="5">1.1.1.271</ecNumber>
    </recommendedName>
    <alternativeName>
        <fullName evidence="5">GDP-4-keto-6-deoxy-D-mannose-3,5-epimerase-4-reductase</fullName>
    </alternativeName>
</protein>
<evidence type="ECO:0000256" key="3">
    <source>
        <dbReference type="ARBA" id="ARBA00023002"/>
    </source>
</evidence>
<dbReference type="InterPro" id="IPR028614">
    <property type="entry name" value="GDP_fucose/colitose_synth"/>
</dbReference>
<comment type="caution">
    <text evidence="7">The sequence shown here is derived from an EMBL/GenBank/DDBJ whole genome shotgun (WGS) entry which is preliminary data.</text>
</comment>
<dbReference type="CDD" id="cd05239">
    <property type="entry name" value="GDP_FS_SDR_e"/>
    <property type="match status" value="1"/>
</dbReference>
<keyword evidence="4 5" id="KW-0413">Isomerase</keyword>
<dbReference type="Gene3D" id="3.40.50.720">
    <property type="entry name" value="NAD(P)-binding Rossmann-like Domain"/>
    <property type="match status" value="1"/>
</dbReference>
<feature type="site" description="Important for catalytic activity" evidence="5">
    <location>
        <position position="114"/>
    </location>
</feature>
<dbReference type="UniPathway" id="UPA00128">
    <property type="reaction ID" value="UER00191"/>
</dbReference>
<dbReference type="EC" id="1.1.1.271" evidence="5"/>
<feature type="binding site" evidence="5">
    <location>
        <begin position="16"/>
        <end position="22"/>
    </location>
    <ligand>
        <name>NADP(+)</name>
        <dbReference type="ChEBI" id="CHEBI:58349"/>
    </ligand>
</feature>
<dbReference type="Pfam" id="PF01370">
    <property type="entry name" value="Epimerase"/>
    <property type="match status" value="1"/>
</dbReference>
<organism evidence="7 8">
    <name type="scientific">Methyloceanibacter marginalis</name>
    <dbReference type="NCBI Taxonomy" id="1774971"/>
    <lineage>
        <taxon>Bacteria</taxon>
        <taxon>Pseudomonadati</taxon>
        <taxon>Pseudomonadota</taxon>
        <taxon>Alphaproteobacteria</taxon>
        <taxon>Hyphomicrobiales</taxon>
        <taxon>Hyphomicrobiaceae</taxon>
        <taxon>Methyloceanibacter</taxon>
    </lineage>
</organism>
<accession>A0A1E3W908</accession>
<sequence length="322" mass="34907">MAPQFEIAGKNVFVAGHRGLVGRAVTQHLIREGANVLTASRADLDLRDQAATKVFLKDTVPDAVIVAAATVGGILANSTYPVDFLNDNLLIESNLISGAHECGIDRLLFLGSSCIYPREAPQPMREDALLTGPLEPTNQWYAVAKIAGIMLCRAYRAQYGRSYIAAMPTNLYGPGDNFDLNTSHVIPALMRKIDAAARERRPSVEIWGTGTPLREFMHVDDLASAIVFLLKTYDEAEHINVGSGQEVSIAELANILSGVIGYDGKLVFDRSKPDGSPRKALDSTRLAALGWTPNYSLTEGLKQTYAWYRHEFGEAGSDVGAA</sequence>
<feature type="binding site" evidence="5">
    <location>
        <position position="207"/>
    </location>
    <ligand>
        <name>substrate</name>
    </ligand>
</feature>
<evidence type="ECO:0000313" key="7">
    <source>
        <dbReference type="EMBL" id="ODS02230.1"/>
    </source>
</evidence>
<feature type="binding site" evidence="5">
    <location>
        <position position="192"/>
    </location>
    <ligand>
        <name>substrate</name>
    </ligand>
</feature>
<evidence type="ECO:0000256" key="5">
    <source>
        <dbReference type="HAMAP-Rule" id="MF_00956"/>
    </source>
</evidence>
<evidence type="ECO:0000256" key="4">
    <source>
        <dbReference type="ARBA" id="ARBA00023235"/>
    </source>
</evidence>
<feature type="binding site" evidence="5">
    <location>
        <begin position="168"/>
        <end position="171"/>
    </location>
    <ligand>
        <name>NADP(+)</name>
        <dbReference type="ChEBI" id="CHEBI:58349"/>
    </ligand>
</feature>
<dbReference type="OrthoDB" id="9811425at2"/>
<keyword evidence="2 5" id="KW-0521">NADP</keyword>
<keyword evidence="3 5" id="KW-0560">Oxidoreductase</keyword>
<comment type="catalytic activity">
    <reaction evidence="5">
        <text>GDP-beta-L-fucose + NADP(+) = GDP-4-dehydro-alpha-D-rhamnose + NADPH + H(+)</text>
        <dbReference type="Rhea" id="RHEA:18885"/>
        <dbReference type="ChEBI" id="CHEBI:15378"/>
        <dbReference type="ChEBI" id="CHEBI:57273"/>
        <dbReference type="ChEBI" id="CHEBI:57783"/>
        <dbReference type="ChEBI" id="CHEBI:57964"/>
        <dbReference type="ChEBI" id="CHEBI:58349"/>
        <dbReference type="EC" id="1.1.1.271"/>
    </reaction>
</comment>
<evidence type="ECO:0000313" key="8">
    <source>
        <dbReference type="Proteomes" id="UP000095042"/>
    </source>
</evidence>
<feature type="binding site" evidence="5">
    <location>
        <position position="214"/>
    </location>
    <ligand>
        <name>substrate</name>
    </ligand>
</feature>
<evidence type="ECO:0000256" key="2">
    <source>
        <dbReference type="ARBA" id="ARBA00022857"/>
    </source>
</evidence>
<feature type="binding site" evidence="5">
    <location>
        <begin position="110"/>
        <end position="113"/>
    </location>
    <ligand>
        <name>NADP(+)</name>
        <dbReference type="ChEBI" id="CHEBI:58349"/>
    </ligand>
</feature>
<feature type="binding site" evidence="5">
    <location>
        <position position="184"/>
    </location>
    <ligand>
        <name>NADP(+)</name>
        <dbReference type="ChEBI" id="CHEBI:58349"/>
    </ligand>
</feature>
<evidence type="ECO:0000259" key="6">
    <source>
        <dbReference type="Pfam" id="PF01370"/>
    </source>
</evidence>
<dbReference type="RefSeq" id="WP_069624586.1">
    <property type="nucleotide sequence ID" value="NZ_LPWD01000368.1"/>
</dbReference>